<gene>
    <name evidence="4" type="ORF">EGYM00392_LOCUS25382</name>
</gene>
<sequence>MAADALLSAVFVIVRPPRAASVVCKVQATSLELYGRVALKSRNGSPEVVYAMAQDPGLRRLYILTLVAGQPLIVTLLLYALTAIEPPVADVAGGTEITLQGEGLALAPNSVCQFAGGTQANVTWVSESAVKCITQPVSFTSASCEGEALEVALTPGHLTDNRLGLRRVATPIIESVNPSRGYFNVPEWVQVLGYGFMATATLSCRFSAEGFAVSVTGPGNVVLLGTTELQCRQPDARAAAAALVPRGLSRRAGLQPQRRQVQRHRPAGGPARGAGPASAGCCGGGNAAPTDGLHERCV</sequence>
<dbReference type="InterPro" id="IPR002909">
    <property type="entry name" value="IPT_dom"/>
</dbReference>
<organism evidence="4">
    <name type="scientific">Eutreptiella gymnastica</name>
    <dbReference type="NCBI Taxonomy" id="73025"/>
    <lineage>
        <taxon>Eukaryota</taxon>
        <taxon>Discoba</taxon>
        <taxon>Euglenozoa</taxon>
        <taxon>Euglenida</taxon>
        <taxon>Spirocuta</taxon>
        <taxon>Euglenophyceae</taxon>
        <taxon>Eutreptiales</taxon>
        <taxon>Eutreptiaceae</taxon>
        <taxon>Eutreptiella</taxon>
    </lineage>
</organism>
<reference evidence="4" key="1">
    <citation type="submission" date="2021-01" db="EMBL/GenBank/DDBJ databases">
        <authorList>
            <person name="Corre E."/>
            <person name="Pelletier E."/>
            <person name="Niang G."/>
            <person name="Scheremetjew M."/>
            <person name="Finn R."/>
            <person name="Kale V."/>
            <person name="Holt S."/>
            <person name="Cochrane G."/>
            <person name="Meng A."/>
            <person name="Brown T."/>
            <person name="Cohen L."/>
        </authorList>
    </citation>
    <scope>NUCLEOTIDE SEQUENCE</scope>
    <source>
        <strain evidence="4">NIES-381</strain>
    </source>
</reference>
<dbReference type="InterPro" id="IPR013783">
    <property type="entry name" value="Ig-like_fold"/>
</dbReference>
<keyword evidence="2" id="KW-0472">Membrane</keyword>
<evidence type="ECO:0000256" key="1">
    <source>
        <dbReference type="SAM" id="MobiDB-lite"/>
    </source>
</evidence>
<feature type="transmembrane region" description="Helical" evidence="2">
    <location>
        <begin position="61"/>
        <end position="81"/>
    </location>
</feature>
<protein>
    <recommendedName>
        <fullName evidence="3">IPT/TIG domain-containing protein</fullName>
    </recommendedName>
</protein>
<keyword evidence="2" id="KW-0812">Transmembrane</keyword>
<dbReference type="AlphaFoldDB" id="A0A7S1IK64"/>
<feature type="region of interest" description="Disordered" evidence="1">
    <location>
        <begin position="249"/>
        <end position="281"/>
    </location>
</feature>
<dbReference type="Pfam" id="PF01833">
    <property type="entry name" value="TIG"/>
    <property type="match status" value="1"/>
</dbReference>
<evidence type="ECO:0000313" key="4">
    <source>
        <dbReference type="EMBL" id="CAD9014278.1"/>
    </source>
</evidence>
<dbReference type="EMBL" id="HBGA01067965">
    <property type="protein sequence ID" value="CAD9014278.1"/>
    <property type="molecule type" value="Transcribed_RNA"/>
</dbReference>
<accession>A0A7S1IK64</accession>
<keyword evidence="2" id="KW-1133">Transmembrane helix</keyword>
<dbReference type="Gene3D" id="2.60.40.10">
    <property type="entry name" value="Immunoglobulins"/>
    <property type="match status" value="2"/>
</dbReference>
<dbReference type="CDD" id="cd00102">
    <property type="entry name" value="IPT"/>
    <property type="match status" value="1"/>
</dbReference>
<evidence type="ECO:0000259" key="3">
    <source>
        <dbReference type="Pfam" id="PF01833"/>
    </source>
</evidence>
<name>A0A7S1IK64_9EUGL</name>
<feature type="compositionally biased region" description="Low complexity" evidence="1">
    <location>
        <begin position="267"/>
        <end position="280"/>
    </location>
</feature>
<evidence type="ECO:0000256" key="2">
    <source>
        <dbReference type="SAM" id="Phobius"/>
    </source>
</evidence>
<proteinExistence type="predicted"/>
<feature type="domain" description="IPT/TIG" evidence="3">
    <location>
        <begin position="82"/>
        <end position="138"/>
    </location>
</feature>
<dbReference type="InterPro" id="IPR014756">
    <property type="entry name" value="Ig_E-set"/>
</dbReference>
<dbReference type="SUPFAM" id="SSF81296">
    <property type="entry name" value="E set domains"/>
    <property type="match status" value="1"/>
</dbReference>